<gene>
    <name evidence="1" type="ORF">CPB83DRAFT_156819</name>
</gene>
<evidence type="ECO:0000313" key="2">
    <source>
        <dbReference type="Proteomes" id="UP000807306"/>
    </source>
</evidence>
<comment type="caution">
    <text evidence="1">The sequence shown here is derived from an EMBL/GenBank/DDBJ whole genome shotgun (WGS) entry which is preliminary data.</text>
</comment>
<keyword evidence="2" id="KW-1185">Reference proteome</keyword>
<dbReference type="EMBL" id="MU157838">
    <property type="protein sequence ID" value="KAF9530738.1"/>
    <property type="molecule type" value="Genomic_DNA"/>
</dbReference>
<protein>
    <submittedName>
        <fullName evidence="1">Uncharacterized protein</fullName>
    </submittedName>
</protein>
<sequence length="145" mass="16418">MTRSWWRDSMTSLPCSVSAGGLLGWQSDPSMLSIRQKFRLSAWSLQLASRSISCVSFPGVLIFIIDSGVWIKSYNRICMQQPLPQAAFSSCKGPYSHLYHASQSMLPPVSRFHCGLVVILLDNCRWRQTRLSYKDPEVCASSLRR</sequence>
<dbReference type="AlphaFoldDB" id="A0A9P6EJA5"/>
<organism evidence="1 2">
    <name type="scientific">Crepidotus variabilis</name>
    <dbReference type="NCBI Taxonomy" id="179855"/>
    <lineage>
        <taxon>Eukaryota</taxon>
        <taxon>Fungi</taxon>
        <taxon>Dikarya</taxon>
        <taxon>Basidiomycota</taxon>
        <taxon>Agaricomycotina</taxon>
        <taxon>Agaricomycetes</taxon>
        <taxon>Agaricomycetidae</taxon>
        <taxon>Agaricales</taxon>
        <taxon>Agaricineae</taxon>
        <taxon>Crepidotaceae</taxon>
        <taxon>Crepidotus</taxon>
    </lineage>
</organism>
<accession>A0A9P6EJA5</accession>
<name>A0A9P6EJA5_9AGAR</name>
<dbReference type="Proteomes" id="UP000807306">
    <property type="component" value="Unassembled WGS sequence"/>
</dbReference>
<reference evidence="1" key="1">
    <citation type="submission" date="2020-11" db="EMBL/GenBank/DDBJ databases">
        <authorList>
            <consortium name="DOE Joint Genome Institute"/>
            <person name="Ahrendt S."/>
            <person name="Riley R."/>
            <person name="Andreopoulos W."/>
            <person name="Labutti K."/>
            <person name="Pangilinan J."/>
            <person name="Ruiz-Duenas F.J."/>
            <person name="Barrasa J.M."/>
            <person name="Sanchez-Garcia M."/>
            <person name="Camarero S."/>
            <person name="Miyauchi S."/>
            <person name="Serrano A."/>
            <person name="Linde D."/>
            <person name="Babiker R."/>
            <person name="Drula E."/>
            <person name="Ayuso-Fernandez I."/>
            <person name="Pacheco R."/>
            <person name="Padilla G."/>
            <person name="Ferreira P."/>
            <person name="Barriuso J."/>
            <person name="Kellner H."/>
            <person name="Castanera R."/>
            <person name="Alfaro M."/>
            <person name="Ramirez L."/>
            <person name="Pisabarro A.G."/>
            <person name="Kuo A."/>
            <person name="Tritt A."/>
            <person name="Lipzen A."/>
            <person name="He G."/>
            <person name="Yan M."/>
            <person name="Ng V."/>
            <person name="Cullen D."/>
            <person name="Martin F."/>
            <person name="Rosso M.-N."/>
            <person name="Henrissat B."/>
            <person name="Hibbett D."/>
            <person name="Martinez A.T."/>
            <person name="Grigoriev I.V."/>
        </authorList>
    </citation>
    <scope>NUCLEOTIDE SEQUENCE</scope>
    <source>
        <strain evidence="1">CBS 506.95</strain>
    </source>
</reference>
<evidence type="ECO:0000313" key="1">
    <source>
        <dbReference type="EMBL" id="KAF9530738.1"/>
    </source>
</evidence>
<proteinExistence type="predicted"/>